<dbReference type="Proteomes" id="UP000515563">
    <property type="component" value="Chromosome"/>
</dbReference>
<evidence type="ECO:0000313" key="4">
    <source>
        <dbReference type="Proteomes" id="UP000515563"/>
    </source>
</evidence>
<gene>
    <name evidence="3" type="primary">tgmB</name>
    <name evidence="3" type="ORF">F1D05_36300</name>
</gene>
<dbReference type="NCBIfam" id="TIGR04187">
    <property type="entry name" value="GRASP_SAV_5884"/>
    <property type="match status" value="1"/>
</dbReference>
<protein>
    <submittedName>
        <fullName evidence="3">ATP-grasp ribosomal peptide maturase</fullName>
    </submittedName>
</protein>
<dbReference type="Pfam" id="PF21068">
    <property type="entry name" value="ATPgraspMvdD"/>
    <property type="match status" value="1"/>
</dbReference>
<sequence>MPAGERRSDADLARLPGRRQVRPRSGPSPRVLVLTEACDPTADFVLEHLNERGVGFWRVDPGDFPETVDMSAEFDMSWSGQLRGPLRAIDLAEVRAIYYRRPSGFRISAGLTDPERRFVESQARHALYGLLAALPDVLWVNRPGAMADARVKPYQLAVAAKAGLSTPRTLVTNRPEEVAAFGQRVGRIITKSLAMVTLKDEDERTGLLYTAEMPESDWNSPGIAATAHFFQEVVPRDYEVRMTYVAGECFATAMRPDNPAGALDIRAHSKHVSYEAIRVPAKIADPVRAMMERLGLVFGAFDFIVRPDGHWIFIELNPNGQWAWTEQAAGLPISTALADLLEKGAVA</sequence>
<keyword evidence="4" id="KW-1185">Reference proteome</keyword>
<dbReference type="InterPro" id="IPR048936">
    <property type="entry name" value="MvdD-like_ATPgrasp"/>
</dbReference>
<dbReference type="GO" id="GO:0009432">
    <property type="term" value="P:SOS response"/>
    <property type="evidence" value="ECO:0007669"/>
    <property type="project" value="TreeGrafter"/>
</dbReference>
<dbReference type="PANTHER" id="PTHR21621">
    <property type="entry name" value="RIBOSOMAL PROTEIN S6 MODIFICATION PROTEIN"/>
    <property type="match status" value="1"/>
</dbReference>
<reference evidence="4" key="1">
    <citation type="submission" date="2019-09" db="EMBL/GenBank/DDBJ databases">
        <title>Antimicrobial potential of Antarctic Bacteria.</title>
        <authorList>
            <person name="Benaud N."/>
            <person name="Edwards R.J."/>
            <person name="Ferrari B.C."/>
        </authorList>
    </citation>
    <scope>NUCLEOTIDE SEQUENCE [LARGE SCALE GENOMIC DNA]</scope>
    <source>
        <strain evidence="4">SPB151</strain>
    </source>
</reference>
<feature type="region of interest" description="Disordered" evidence="1">
    <location>
        <begin position="1"/>
        <end position="28"/>
    </location>
</feature>
<feature type="compositionally biased region" description="Basic and acidic residues" evidence="1">
    <location>
        <begin position="1"/>
        <end position="12"/>
    </location>
</feature>
<evidence type="ECO:0000313" key="3">
    <source>
        <dbReference type="EMBL" id="QNE22365.1"/>
    </source>
</evidence>
<dbReference type="EMBL" id="CP043661">
    <property type="protein sequence ID" value="QNE22365.1"/>
    <property type="molecule type" value="Genomic_DNA"/>
</dbReference>
<evidence type="ECO:0000259" key="2">
    <source>
        <dbReference type="Pfam" id="PF21068"/>
    </source>
</evidence>
<dbReference type="PANTHER" id="PTHR21621:SF0">
    <property type="entry name" value="BETA-CITRYLGLUTAMATE SYNTHASE B-RELATED"/>
    <property type="match status" value="1"/>
</dbReference>
<dbReference type="GO" id="GO:0018169">
    <property type="term" value="F:ribosomal S6-glutamic acid ligase activity"/>
    <property type="evidence" value="ECO:0007669"/>
    <property type="project" value="TreeGrafter"/>
</dbReference>
<reference evidence="3 4" key="2">
    <citation type="journal article" date="2020" name="Microbiol. Resour. Announc.">
        <title>Antarctic desert soil bacteria exhibit high novel natural product potential, evaluated through long-read genome sequencing and comparative genomics.</title>
        <authorList>
            <person name="Benaud N."/>
            <person name="Edwards R.J."/>
            <person name="Amos T.G."/>
            <person name="D'Agostino P.M."/>
            <person name="Gutierrez-Chavez C."/>
            <person name="Montgomery K."/>
            <person name="Nicetic I."/>
            <person name="Ferrari B.C."/>
        </authorList>
    </citation>
    <scope>NUCLEOTIDE SEQUENCE [LARGE SCALE GENOMIC DNA]</scope>
    <source>
        <strain evidence="3 4">SPB151</strain>
    </source>
</reference>
<proteinExistence type="predicted"/>
<dbReference type="KEGG" id="kqi:F1D05_36300"/>
<dbReference type="GO" id="GO:0005737">
    <property type="term" value="C:cytoplasm"/>
    <property type="evidence" value="ECO:0007669"/>
    <property type="project" value="TreeGrafter"/>
</dbReference>
<name>A0A7G6X800_9ACTN</name>
<evidence type="ECO:0000256" key="1">
    <source>
        <dbReference type="SAM" id="MobiDB-lite"/>
    </source>
</evidence>
<dbReference type="SUPFAM" id="SSF56059">
    <property type="entry name" value="Glutathione synthetase ATP-binding domain-like"/>
    <property type="match status" value="1"/>
</dbReference>
<feature type="domain" description="MvdD-like pre-ATP grasp" evidence="2">
    <location>
        <begin position="31"/>
        <end position="142"/>
    </location>
</feature>
<dbReference type="AlphaFoldDB" id="A0A7G6X800"/>
<accession>A0A7G6X800</accession>
<dbReference type="InterPro" id="IPR026449">
    <property type="entry name" value="GRASP_SAV_5884"/>
</dbReference>
<organism evidence="3 4">
    <name type="scientific">Kribbella qitaiheensis</name>
    <dbReference type="NCBI Taxonomy" id="1544730"/>
    <lineage>
        <taxon>Bacteria</taxon>
        <taxon>Bacillati</taxon>
        <taxon>Actinomycetota</taxon>
        <taxon>Actinomycetes</taxon>
        <taxon>Propionibacteriales</taxon>
        <taxon>Kribbellaceae</taxon>
        <taxon>Kribbella</taxon>
    </lineage>
</organism>
<dbReference type="Gene3D" id="3.30.470.20">
    <property type="entry name" value="ATP-grasp fold, B domain"/>
    <property type="match status" value="1"/>
</dbReference>